<dbReference type="InterPro" id="IPR002052">
    <property type="entry name" value="DNA_methylase_N6_adenine_CS"/>
</dbReference>
<dbReference type="Pfam" id="PF17827">
    <property type="entry name" value="PrmC_N"/>
    <property type="match status" value="1"/>
</dbReference>
<feature type="domain" description="Release factor glutamine methyltransferase N-terminal" evidence="7">
    <location>
        <begin position="16"/>
        <end position="86"/>
    </location>
</feature>
<gene>
    <name evidence="5 8" type="primary">prmC</name>
    <name evidence="8" type="ORF">DSCOOX_66610</name>
</gene>
<dbReference type="PANTHER" id="PTHR18895">
    <property type="entry name" value="HEMK METHYLTRANSFERASE"/>
    <property type="match status" value="1"/>
</dbReference>
<dbReference type="CDD" id="cd02440">
    <property type="entry name" value="AdoMet_MTases"/>
    <property type="match status" value="1"/>
</dbReference>
<evidence type="ECO:0000256" key="5">
    <source>
        <dbReference type="HAMAP-Rule" id="MF_02126"/>
    </source>
</evidence>
<organism evidence="8 9">
    <name type="scientific">Desulfosarcina ovata subsp. ovata</name>
    <dbReference type="NCBI Taxonomy" id="2752305"/>
    <lineage>
        <taxon>Bacteria</taxon>
        <taxon>Pseudomonadati</taxon>
        <taxon>Thermodesulfobacteriota</taxon>
        <taxon>Desulfobacteria</taxon>
        <taxon>Desulfobacterales</taxon>
        <taxon>Desulfosarcinaceae</taxon>
        <taxon>Desulfosarcina</taxon>
    </lineage>
</organism>
<comment type="catalytic activity">
    <reaction evidence="4 5">
        <text>L-glutaminyl-[peptide chain release factor] + S-adenosyl-L-methionine = N(5)-methyl-L-glutaminyl-[peptide chain release factor] + S-adenosyl-L-homocysteine + H(+)</text>
        <dbReference type="Rhea" id="RHEA:42896"/>
        <dbReference type="Rhea" id="RHEA-COMP:10271"/>
        <dbReference type="Rhea" id="RHEA-COMP:10272"/>
        <dbReference type="ChEBI" id="CHEBI:15378"/>
        <dbReference type="ChEBI" id="CHEBI:30011"/>
        <dbReference type="ChEBI" id="CHEBI:57856"/>
        <dbReference type="ChEBI" id="CHEBI:59789"/>
        <dbReference type="ChEBI" id="CHEBI:61891"/>
        <dbReference type="EC" id="2.1.1.297"/>
    </reaction>
</comment>
<evidence type="ECO:0000256" key="2">
    <source>
        <dbReference type="ARBA" id="ARBA00022679"/>
    </source>
</evidence>
<evidence type="ECO:0000256" key="1">
    <source>
        <dbReference type="ARBA" id="ARBA00022603"/>
    </source>
</evidence>
<keyword evidence="9" id="KW-1185">Reference proteome</keyword>
<feature type="binding site" evidence="5">
    <location>
        <position position="202"/>
    </location>
    <ligand>
        <name>S-adenosyl-L-methionine</name>
        <dbReference type="ChEBI" id="CHEBI:59789"/>
    </ligand>
</feature>
<keyword evidence="3 5" id="KW-0949">S-adenosyl-L-methionine</keyword>
<sequence>MPNASTDNRVTWTILELVRWTTDYFRDNGLDSARSEAEILLAHALGVRRIDLYLNHDKPLGPDERAVFKNLIRRRLSGEPVAYLTGTKEFWSLELAVNPAVLIPRPETECLVEAVLPFLETETGVAKRVLDMGTGSGAIIIALAHECPGHRYFAMDRSMDALVTARRNARTHGLEARIDWFCGNWDAALAPQRARFDLIVSNPPYIRSAEIDELQPEVRDHEPRPALDGSPDGLAGLRHIIEMAHCHLNDGGVLALEMGYDQATALQTIADAVGQYTPPRIIKDYSGLDRVAVMTRNA</sequence>
<dbReference type="EC" id="2.1.1.297" evidence="5"/>
<comment type="function">
    <text evidence="5">Methylates the class 1 translation termination release factors RF1/PrfA and RF2/PrfB on the glutamine residue of the universally conserved GGQ motif.</text>
</comment>
<comment type="similarity">
    <text evidence="5">Belongs to the protein N5-glutamine methyltransferase family. PrmC subfamily.</text>
</comment>
<dbReference type="InterPro" id="IPR019874">
    <property type="entry name" value="RF_methyltr_PrmC"/>
</dbReference>
<dbReference type="GO" id="GO:0003676">
    <property type="term" value="F:nucleic acid binding"/>
    <property type="evidence" value="ECO:0007669"/>
    <property type="project" value="InterPro"/>
</dbReference>
<dbReference type="GO" id="GO:0032259">
    <property type="term" value="P:methylation"/>
    <property type="evidence" value="ECO:0007669"/>
    <property type="project" value="UniProtKB-KW"/>
</dbReference>
<dbReference type="Pfam" id="PF05175">
    <property type="entry name" value="MTS"/>
    <property type="match status" value="1"/>
</dbReference>
<feature type="binding site" evidence="5">
    <location>
        <position position="156"/>
    </location>
    <ligand>
        <name>S-adenosyl-L-methionine</name>
        <dbReference type="ChEBI" id="CHEBI:59789"/>
    </ligand>
</feature>
<dbReference type="Gene3D" id="3.40.50.150">
    <property type="entry name" value="Vaccinia Virus protein VP39"/>
    <property type="match status" value="1"/>
</dbReference>
<dbReference type="HAMAP" id="MF_02126">
    <property type="entry name" value="RF_methyltr_PrmC"/>
    <property type="match status" value="1"/>
</dbReference>
<accession>A0A5K8AL95</accession>
<dbReference type="InterPro" id="IPR050320">
    <property type="entry name" value="N5-glutamine_MTase"/>
</dbReference>
<dbReference type="PROSITE" id="PS00092">
    <property type="entry name" value="N6_MTASE"/>
    <property type="match status" value="1"/>
</dbReference>
<dbReference type="PANTHER" id="PTHR18895:SF74">
    <property type="entry name" value="MTRF1L RELEASE FACTOR GLUTAMINE METHYLTRANSFERASE"/>
    <property type="match status" value="1"/>
</dbReference>
<dbReference type="GO" id="GO:0102559">
    <property type="term" value="F:peptide chain release factor N(5)-glutamine methyltransferase activity"/>
    <property type="evidence" value="ECO:0007669"/>
    <property type="project" value="UniProtKB-EC"/>
</dbReference>
<evidence type="ECO:0000313" key="8">
    <source>
        <dbReference type="EMBL" id="BBO93481.1"/>
    </source>
</evidence>
<proteinExistence type="inferred from homology"/>
<protein>
    <recommendedName>
        <fullName evidence="5">Release factor glutamine methyltransferase</fullName>
        <shortName evidence="5">RF MTase</shortName>
        <ecNumber evidence="5">2.1.1.297</ecNumber>
    </recommendedName>
    <alternativeName>
        <fullName evidence="5">N5-glutamine methyltransferase PrmC</fullName>
    </alternativeName>
    <alternativeName>
        <fullName evidence="5">Protein-(glutamine-N5) MTase PrmC</fullName>
    </alternativeName>
    <alternativeName>
        <fullName evidence="5">Protein-glutamine N-methyltransferase PrmC</fullName>
    </alternativeName>
</protein>
<feature type="domain" description="Methyltransferase small" evidence="6">
    <location>
        <begin position="118"/>
        <end position="209"/>
    </location>
</feature>
<dbReference type="InterPro" id="IPR007848">
    <property type="entry name" value="Small_mtfrase_dom"/>
</dbReference>
<dbReference type="AlphaFoldDB" id="A0A5K8AL95"/>
<dbReference type="Gene3D" id="1.10.8.10">
    <property type="entry name" value="DNA helicase RuvA subunit, C-terminal domain"/>
    <property type="match status" value="1"/>
</dbReference>
<keyword evidence="1 5" id="KW-0489">Methyltransferase</keyword>
<evidence type="ECO:0000256" key="4">
    <source>
        <dbReference type="ARBA" id="ARBA00048391"/>
    </source>
</evidence>
<evidence type="ECO:0000259" key="6">
    <source>
        <dbReference type="Pfam" id="PF05175"/>
    </source>
</evidence>
<feature type="binding site" evidence="5">
    <location>
        <position position="185"/>
    </location>
    <ligand>
        <name>S-adenosyl-L-methionine</name>
        <dbReference type="ChEBI" id="CHEBI:59789"/>
    </ligand>
</feature>
<name>A0A5K8AL95_9BACT</name>
<feature type="binding site" evidence="5">
    <location>
        <begin position="202"/>
        <end position="205"/>
    </location>
    <ligand>
        <name>substrate</name>
    </ligand>
</feature>
<dbReference type="InterPro" id="IPR029063">
    <property type="entry name" value="SAM-dependent_MTases_sf"/>
</dbReference>
<dbReference type="NCBIfam" id="TIGR03534">
    <property type="entry name" value="RF_mod_PrmC"/>
    <property type="match status" value="1"/>
</dbReference>
<dbReference type="InterPro" id="IPR040758">
    <property type="entry name" value="PrmC_N"/>
</dbReference>
<dbReference type="NCBIfam" id="TIGR00536">
    <property type="entry name" value="hemK_fam"/>
    <property type="match status" value="1"/>
</dbReference>
<reference evidence="8 9" key="1">
    <citation type="submission" date="2019-11" db="EMBL/GenBank/DDBJ databases">
        <title>Comparative genomics of hydrocarbon-degrading Desulfosarcina strains.</title>
        <authorList>
            <person name="Watanabe M."/>
            <person name="Kojima H."/>
            <person name="Fukui M."/>
        </authorList>
    </citation>
    <scope>NUCLEOTIDE SEQUENCE [LARGE SCALE GENOMIC DNA]</scope>
    <source>
        <strain evidence="9">oXyS1</strain>
    </source>
</reference>
<dbReference type="EMBL" id="AP021879">
    <property type="protein sequence ID" value="BBO93481.1"/>
    <property type="molecule type" value="Genomic_DNA"/>
</dbReference>
<feature type="binding site" evidence="5">
    <location>
        <begin position="133"/>
        <end position="137"/>
    </location>
    <ligand>
        <name>S-adenosyl-L-methionine</name>
        <dbReference type="ChEBI" id="CHEBI:59789"/>
    </ligand>
</feature>
<evidence type="ECO:0000256" key="3">
    <source>
        <dbReference type="ARBA" id="ARBA00022691"/>
    </source>
</evidence>
<evidence type="ECO:0000259" key="7">
    <source>
        <dbReference type="Pfam" id="PF17827"/>
    </source>
</evidence>
<dbReference type="Proteomes" id="UP000422108">
    <property type="component" value="Chromosome"/>
</dbReference>
<evidence type="ECO:0000313" key="9">
    <source>
        <dbReference type="Proteomes" id="UP000422108"/>
    </source>
</evidence>
<dbReference type="SUPFAM" id="SSF53335">
    <property type="entry name" value="S-adenosyl-L-methionine-dependent methyltransferases"/>
    <property type="match status" value="1"/>
</dbReference>
<dbReference type="InterPro" id="IPR004556">
    <property type="entry name" value="HemK-like"/>
</dbReference>
<dbReference type="RefSeq" id="WP_155314057.1">
    <property type="nucleotide sequence ID" value="NZ_AP021879.1"/>
</dbReference>
<keyword evidence="2 5" id="KW-0808">Transferase</keyword>